<dbReference type="AlphaFoldDB" id="A0AA39WBS2"/>
<feature type="transmembrane region" description="Helical" evidence="5">
    <location>
        <begin position="73"/>
        <end position="99"/>
    </location>
</feature>
<reference evidence="7" key="1">
    <citation type="submission" date="2023-06" db="EMBL/GenBank/DDBJ databases">
        <title>Genome-scale phylogeny and comparative genomics of the fungal order Sordariales.</title>
        <authorList>
            <consortium name="Lawrence Berkeley National Laboratory"/>
            <person name="Hensen N."/>
            <person name="Bonometti L."/>
            <person name="Westerberg I."/>
            <person name="Brannstrom I.O."/>
            <person name="Guillou S."/>
            <person name="Cros-Aarteil S."/>
            <person name="Calhoun S."/>
            <person name="Haridas S."/>
            <person name="Kuo A."/>
            <person name="Mondo S."/>
            <person name="Pangilinan J."/>
            <person name="Riley R."/>
            <person name="LaButti K."/>
            <person name="Andreopoulos B."/>
            <person name="Lipzen A."/>
            <person name="Chen C."/>
            <person name="Yanf M."/>
            <person name="Daum C."/>
            <person name="Ng V."/>
            <person name="Clum A."/>
            <person name="Steindorff A."/>
            <person name="Ohm R."/>
            <person name="Martin F."/>
            <person name="Silar P."/>
            <person name="Natvig D."/>
            <person name="Lalanne C."/>
            <person name="Gautier V."/>
            <person name="Ament-velasquez S.L."/>
            <person name="Kruys A."/>
            <person name="Hutchinson M.I."/>
            <person name="Powell A.J."/>
            <person name="Barry K."/>
            <person name="Miller A.N."/>
            <person name="Grigoriev I.V."/>
            <person name="Debuchy R."/>
            <person name="Gladieux P."/>
            <person name="Thoren M.H."/>
            <person name="Johannesson H."/>
        </authorList>
    </citation>
    <scope>NUCLEOTIDE SEQUENCE</scope>
    <source>
        <strain evidence="7">SMH3391-2</strain>
    </source>
</reference>
<keyword evidence="3 5" id="KW-1133">Transmembrane helix</keyword>
<evidence type="ECO:0000256" key="1">
    <source>
        <dbReference type="ARBA" id="ARBA00004141"/>
    </source>
</evidence>
<feature type="transmembrane region" description="Helical" evidence="5">
    <location>
        <begin position="45"/>
        <end position="66"/>
    </location>
</feature>
<evidence type="ECO:0000259" key="6">
    <source>
        <dbReference type="Pfam" id="PF01284"/>
    </source>
</evidence>
<feature type="domain" description="MARVEL" evidence="6">
    <location>
        <begin position="8"/>
        <end position="130"/>
    </location>
</feature>
<evidence type="ECO:0000313" key="8">
    <source>
        <dbReference type="Proteomes" id="UP001174934"/>
    </source>
</evidence>
<comment type="caution">
    <text evidence="7">The sequence shown here is derived from an EMBL/GenBank/DDBJ whole genome shotgun (WGS) entry which is preliminary data.</text>
</comment>
<keyword evidence="2 5" id="KW-0812">Transmembrane</keyword>
<dbReference type="EMBL" id="JAULSR010000010">
    <property type="protein sequence ID" value="KAK0610540.1"/>
    <property type="molecule type" value="Genomic_DNA"/>
</dbReference>
<evidence type="ECO:0000256" key="5">
    <source>
        <dbReference type="SAM" id="Phobius"/>
    </source>
</evidence>
<feature type="transmembrane region" description="Helical" evidence="5">
    <location>
        <begin position="111"/>
        <end position="131"/>
    </location>
</feature>
<evidence type="ECO:0000256" key="4">
    <source>
        <dbReference type="ARBA" id="ARBA00023136"/>
    </source>
</evidence>
<evidence type="ECO:0000256" key="3">
    <source>
        <dbReference type="ARBA" id="ARBA00022989"/>
    </source>
</evidence>
<sequence>MYSFIPLIHLVAAVFSIIELGLMAYGIRHPLLPPLVGSPSVESFMLFNAIWSLVVLVYVGLTPLYYARVFHGLAAVVLEWITMIFWFAGSVAFAVFWGAPSCRADTYCGSVEAAIAFGFFLWALFLVLVVIDTIEVMRARGHHTNGAAASHHHTKPYVGA</sequence>
<evidence type="ECO:0000313" key="7">
    <source>
        <dbReference type="EMBL" id="KAK0610540.1"/>
    </source>
</evidence>
<accession>A0AA39WBS2</accession>
<protein>
    <recommendedName>
        <fullName evidence="6">MARVEL domain-containing protein</fullName>
    </recommendedName>
</protein>
<keyword evidence="4 5" id="KW-0472">Membrane</keyword>
<comment type="subcellular location">
    <subcellularLocation>
        <location evidence="1">Membrane</location>
        <topology evidence="1">Multi-pass membrane protein</topology>
    </subcellularLocation>
</comment>
<dbReference type="Proteomes" id="UP001174934">
    <property type="component" value="Unassembled WGS sequence"/>
</dbReference>
<organism evidence="7 8">
    <name type="scientific">Bombardia bombarda</name>
    <dbReference type="NCBI Taxonomy" id="252184"/>
    <lineage>
        <taxon>Eukaryota</taxon>
        <taxon>Fungi</taxon>
        <taxon>Dikarya</taxon>
        <taxon>Ascomycota</taxon>
        <taxon>Pezizomycotina</taxon>
        <taxon>Sordariomycetes</taxon>
        <taxon>Sordariomycetidae</taxon>
        <taxon>Sordariales</taxon>
        <taxon>Lasiosphaeriaceae</taxon>
        <taxon>Bombardia</taxon>
    </lineage>
</organism>
<feature type="transmembrane region" description="Helical" evidence="5">
    <location>
        <begin position="7"/>
        <end position="25"/>
    </location>
</feature>
<dbReference type="PANTHER" id="PTHR37451">
    <property type="entry name" value="MARVEL DOMAIN"/>
    <property type="match status" value="1"/>
</dbReference>
<dbReference type="PANTHER" id="PTHR37451:SF1">
    <property type="entry name" value="MARVEL DOMAIN-CONTAINING PROTEIN"/>
    <property type="match status" value="1"/>
</dbReference>
<dbReference type="Pfam" id="PF01284">
    <property type="entry name" value="MARVEL"/>
    <property type="match status" value="1"/>
</dbReference>
<evidence type="ECO:0000256" key="2">
    <source>
        <dbReference type="ARBA" id="ARBA00022692"/>
    </source>
</evidence>
<dbReference type="GO" id="GO:0016020">
    <property type="term" value="C:membrane"/>
    <property type="evidence" value="ECO:0007669"/>
    <property type="project" value="UniProtKB-SubCell"/>
</dbReference>
<proteinExistence type="predicted"/>
<name>A0AA39WBS2_9PEZI</name>
<keyword evidence="8" id="KW-1185">Reference proteome</keyword>
<dbReference type="InterPro" id="IPR008253">
    <property type="entry name" value="Marvel"/>
</dbReference>
<gene>
    <name evidence="7" type="ORF">B0T17DRAFT_658322</name>
</gene>